<keyword evidence="7" id="KW-1185">Reference proteome</keyword>
<dbReference type="EMBL" id="AP023343">
    <property type="protein sequence ID" value="BCI89547.1"/>
    <property type="molecule type" value="Genomic_DNA"/>
</dbReference>
<reference evidence="6 7" key="1">
    <citation type="submission" date="2020-07" db="EMBL/GenBank/DDBJ databases">
        <title>Mycobacterium kansasii (former subtype) with zoonotic potential isolated from diseased indoor pet cat, Japan.</title>
        <authorList>
            <person name="Fukano H."/>
            <person name="Terazono T."/>
            <person name="Hoshino Y."/>
        </authorList>
    </citation>
    <scope>NUCLEOTIDE SEQUENCE [LARGE SCALE GENOMIC DNA]</scope>
    <source>
        <strain evidence="6 7">Kuro-I</strain>
    </source>
</reference>
<dbReference type="GO" id="GO:0010181">
    <property type="term" value="F:FMN binding"/>
    <property type="evidence" value="ECO:0007669"/>
    <property type="project" value="InterPro"/>
</dbReference>
<evidence type="ECO:0000256" key="3">
    <source>
        <dbReference type="ARBA" id="ARBA00022643"/>
    </source>
</evidence>
<evidence type="ECO:0000256" key="4">
    <source>
        <dbReference type="ARBA" id="ARBA00023002"/>
    </source>
</evidence>
<dbReference type="Pfam" id="PF01243">
    <property type="entry name" value="PNPOx_N"/>
    <property type="match status" value="1"/>
</dbReference>
<feature type="domain" description="Pyridoxamine 5'-phosphate oxidase N-terminal" evidence="5">
    <location>
        <begin position="50"/>
        <end position="113"/>
    </location>
</feature>
<dbReference type="InterPro" id="IPR012349">
    <property type="entry name" value="Split_barrel_FMN-bd"/>
</dbReference>
<sequence length="129" mass="14207">MDDNSQVVELNDDELARMRGEYGPEKDGCDDLDFHWLDVGWHVLLRRWMSDAQRAGVIEPNAMVVATVADGKPVSRSVLCKLLDESGVVFFTSYASEKGQQLAATPYASATFPGTSWAARPTCAVRSPR</sequence>
<dbReference type="Proteomes" id="UP000516380">
    <property type="component" value="Chromosome"/>
</dbReference>
<dbReference type="InterPro" id="IPR000659">
    <property type="entry name" value="Pyridox_Oxase"/>
</dbReference>
<dbReference type="GO" id="GO:0004733">
    <property type="term" value="F:pyridoxamine phosphate oxidase activity"/>
    <property type="evidence" value="ECO:0007669"/>
    <property type="project" value="InterPro"/>
</dbReference>
<keyword evidence="3" id="KW-0288">FMN</keyword>
<dbReference type="PANTHER" id="PTHR10851">
    <property type="entry name" value="PYRIDOXINE-5-PHOSPHATE OXIDASE"/>
    <property type="match status" value="1"/>
</dbReference>
<evidence type="ECO:0000259" key="5">
    <source>
        <dbReference type="Pfam" id="PF01243"/>
    </source>
</evidence>
<dbReference type="AlphaFoldDB" id="A0A7G1IFB8"/>
<evidence type="ECO:0000313" key="7">
    <source>
        <dbReference type="Proteomes" id="UP000516380"/>
    </source>
</evidence>
<dbReference type="PANTHER" id="PTHR10851:SF0">
    <property type="entry name" value="PYRIDOXINE-5'-PHOSPHATE OXIDASE"/>
    <property type="match status" value="1"/>
</dbReference>
<dbReference type="Gene3D" id="2.30.110.10">
    <property type="entry name" value="Electron Transport, Fmn-binding Protein, Chain A"/>
    <property type="match status" value="1"/>
</dbReference>
<dbReference type="SUPFAM" id="SSF50475">
    <property type="entry name" value="FMN-binding split barrel"/>
    <property type="match status" value="1"/>
</dbReference>
<evidence type="ECO:0000313" key="6">
    <source>
        <dbReference type="EMBL" id="BCI89547.1"/>
    </source>
</evidence>
<comment type="cofactor">
    <cofactor evidence="1">
        <name>FMN</name>
        <dbReference type="ChEBI" id="CHEBI:58210"/>
    </cofactor>
</comment>
<protein>
    <recommendedName>
        <fullName evidence="5">Pyridoxamine 5'-phosphate oxidase N-terminal domain-containing protein</fullName>
    </recommendedName>
</protein>
<accession>A0A7G1IFB8</accession>
<evidence type="ECO:0000256" key="1">
    <source>
        <dbReference type="ARBA" id="ARBA00001917"/>
    </source>
</evidence>
<proteinExistence type="predicted"/>
<dbReference type="GO" id="GO:0008615">
    <property type="term" value="P:pyridoxine biosynthetic process"/>
    <property type="evidence" value="ECO:0007669"/>
    <property type="project" value="InterPro"/>
</dbReference>
<name>A0A7G1IFB8_MYCKA</name>
<evidence type="ECO:0000256" key="2">
    <source>
        <dbReference type="ARBA" id="ARBA00022630"/>
    </source>
</evidence>
<keyword evidence="2" id="KW-0285">Flavoprotein</keyword>
<organism evidence="6 7">
    <name type="scientific">Mycobacterium kansasii</name>
    <dbReference type="NCBI Taxonomy" id="1768"/>
    <lineage>
        <taxon>Bacteria</taxon>
        <taxon>Bacillati</taxon>
        <taxon>Actinomycetota</taxon>
        <taxon>Actinomycetes</taxon>
        <taxon>Mycobacteriales</taxon>
        <taxon>Mycobacteriaceae</taxon>
        <taxon>Mycobacterium</taxon>
    </lineage>
</organism>
<gene>
    <name evidence="6" type="ORF">NIIDMKKI_47530</name>
</gene>
<keyword evidence="4" id="KW-0560">Oxidoreductase</keyword>
<dbReference type="InterPro" id="IPR011576">
    <property type="entry name" value="Pyridox_Oxase_N"/>
</dbReference>